<dbReference type="InterPro" id="IPR011877">
    <property type="entry name" value="Ribokinase"/>
</dbReference>
<feature type="binding site" evidence="12">
    <location>
        <begin position="222"/>
        <end position="227"/>
    </location>
    <ligand>
        <name>ATP</name>
        <dbReference type="ChEBI" id="CHEBI:30616"/>
    </ligand>
</feature>
<feature type="binding site" evidence="12">
    <location>
        <position position="186"/>
    </location>
    <ligand>
        <name>ATP</name>
        <dbReference type="ChEBI" id="CHEBI:30616"/>
    </ligand>
</feature>
<keyword evidence="7 12" id="KW-0418">Kinase</keyword>
<dbReference type="EMBL" id="JBHSBW010000015">
    <property type="protein sequence ID" value="MFC4213062.1"/>
    <property type="molecule type" value="Genomic_DNA"/>
</dbReference>
<protein>
    <recommendedName>
        <fullName evidence="3 12">Ribokinase</fullName>
        <shortName evidence="12">RK</shortName>
        <ecNumber evidence="2 12">2.7.1.15</ecNumber>
    </recommendedName>
</protein>
<comment type="pathway">
    <text evidence="12">Carbohydrate metabolism; D-ribose degradation; D-ribose 5-phosphate from beta-D-ribopyranose: step 2/2.</text>
</comment>
<keyword evidence="9 12" id="KW-0460">Magnesium</keyword>
<feature type="binding site" evidence="12">
    <location>
        <position position="284"/>
    </location>
    <ligand>
        <name>K(+)</name>
        <dbReference type="ChEBI" id="CHEBI:29103"/>
    </ligand>
</feature>
<dbReference type="EC" id="2.7.1.15" evidence="2 12"/>
<evidence type="ECO:0000256" key="3">
    <source>
        <dbReference type="ARBA" id="ARBA00016943"/>
    </source>
</evidence>
<dbReference type="Proteomes" id="UP001595789">
    <property type="component" value="Unassembled WGS sequence"/>
</dbReference>
<evidence type="ECO:0000256" key="2">
    <source>
        <dbReference type="ARBA" id="ARBA00012035"/>
    </source>
</evidence>
<evidence type="ECO:0000256" key="12">
    <source>
        <dbReference type="HAMAP-Rule" id="MF_01987"/>
    </source>
</evidence>
<gene>
    <name evidence="12 14" type="primary">rbsK</name>
    <name evidence="14" type="ORF">ACFOWA_17840</name>
</gene>
<sequence>MIKFEILVVGSSNTDMVIKAGHLPSAGETILGGVFFMNPGGKGANQAVAAARLGGKITFICKTGNDIFGKQSVQLFEEEGINTSYLLSDPKNPSGVALITVDDDAENCIVVASGANATLSPNDLQKTQEVIGNAGIVLMQLEIPLETVEYVAEKAINAGAKVILNPAPACKLPDSLLKKLFIITPNQTEAEMLTEIKVIDIDTAKQAAKIIQAKGVENVIITLGQNGALVLTEDVFTHVKAHKVNAVDTTAAGDVFNGALTVALAENLDLIAATEFACKAAAIAVTRLGAQSSAPYRNEISQVFNNNI</sequence>
<dbReference type="InterPro" id="IPR011611">
    <property type="entry name" value="PfkB_dom"/>
</dbReference>
<dbReference type="Pfam" id="PF00294">
    <property type="entry name" value="PfkB"/>
    <property type="match status" value="1"/>
</dbReference>
<dbReference type="PANTHER" id="PTHR10584:SF166">
    <property type="entry name" value="RIBOKINASE"/>
    <property type="match status" value="1"/>
</dbReference>
<comment type="caution">
    <text evidence="14">The sequence shown here is derived from an EMBL/GenBank/DDBJ whole genome shotgun (WGS) entry which is preliminary data.</text>
</comment>
<keyword evidence="8 12" id="KW-0067">ATP-binding</keyword>
<evidence type="ECO:0000256" key="10">
    <source>
        <dbReference type="ARBA" id="ARBA00022958"/>
    </source>
</evidence>
<feature type="domain" description="Carbohydrate kinase PfkB" evidence="13">
    <location>
        <begin position="5"/>
        <end position="295"/>
    </location>
</feature>
<dbReference type="GO" id="GO:0004747">
    <property type="term" value="F:ribokinase activity"/>
    <property type="evidence" value="ECO:0007669"/>
    <property type="project" value="UniProtKB-EC"/>
</dbReference>
<dbReference type="InterPro" id="IPR002173">
    <property type="entry name" value="Carboh/pur_kinase_PfkB_CS"/>
</dbReference>
<feature type="binding site" evidence="12">
    <location>
        <position position="250"/>
    </location>
    <ligand>
        <name>K(+)</name>
        <dbReference type="ChEBI" id="CHEBI:29103"/>
    </ligand>
</feature>
<feature type="binding site" evidence="12">
    <location>
        <begin position="253"/>
        <end position="254"/>
    </location>
    <ligand>
        <name>ATP</name>
        <dbReference type="ChEBI" id="CHEBI:30616"/>
    </ligand>
</feature>
<comment type="activity regulation">
    <text evidence="12">Activated by a monovalent cation that binds near, but not in, the active site. The most likely occupant of the site in vivo is potassium. Ion binding induces a conformational change that may alter substrate affinity.</text>
</comment>
<dbReference type="InterPro" id="IPR002139">
    <property type="entry name" value="Ribo/fructo_kinase"/>
</dbReference>
<dbReference type="CDD" id="cd01174">
    <property type="entry name" value="ribokinase"/>
    <property type="match status" value="1"/>
</dbReference>
<feature type="binding site" evidence="12">
    <location>
        <position position="142"/>
    </location>
    <ligand>
        <name>substrate</name>
    </ligand>
</feature>
<dbReference type="PANTHER" id="PTHR10584">
    <property type="entry name" value="SUGAR KINASE"/>
    <property type="match status" value="1"/>
</dbReference>
<comment type="similarity">
    <text evidence="12">Belongs to the carbohydrate kinase PfkB family. Ribokinase subfamily.</text>
</comment>
<name>A0ABV8PGD9_9SPHI</name>
<evidence type="ECO:0000256" key="9">
    <source>
        <dbReference type="ARBA" id="ARBA00022842"/>
    </source>
</evidence>
<dbReference type="Gene3D" id="3.40.1190.20">
    <property type="match status" value="1"/>
</dbReference>
<dbReference type="PRINTS" id="PR00990">
    <property type="entry name" value="RIBOKINASE"/>
</dbReference>
<comment type="similarity">
    <text evidence="1">Belongs to the carbohydrate kinase pfkB family.</text>
</comment>
<keyword evidence="4 12" id="KW-0808">Transferase</keyword>
<evidence type="ECO:0000256" key="1">
    <source>
        <dbReference type="ARBA" id="ARBA00005380"/>
    </source>
</evidence>
<comment type="subcellular location">
    <subcellularLocation>
        <location evidence="12">Cytoplasm</location>
    </subcellularLocation>
</comment>
<keyword evidence="15" id="KW-1185">Reference proteome</keyword>
<organism evidence="14 15">
    <name type="scientific">Pedobacter lithocola</name>
    <dbReference type="NCBI Taxonomy" id="1908239"/>
    <lineage>
        <taxon>Bacteria</taxon>
        <taxon>Pseudomonadati</taxon>
        <taxon>Bacteroidota</taxon>
        <taxon>Sphingobacteriia</taxon>
        <taxon>Sphingobacteriales</taxon>
        <taxon>Sphingobacteriaceae</taxon>
        <taxon>Pedobacter</taxon>
    </lineage>
</organism>
<keyword evidence="11 12" id="KW-0119">Carbohydrate metabolism</keyword>
<proteinExistence type="inferred from homology"/>
<feature type="active site" description="Proton acceptor" evidence="12">
    <location>
        <position position="254"/>
    </location>
</feature>
<dbReference type="NCBIfam" id="NF008353">
    <property type="entry name" value="PRK11142.1"/>
    <property type="match status" value="1"/>
</dbReference>
<comment type="subunit">
    <text evidence="12">Homodimer.</text>
</comment>
<feature type="binding site" evidence="12">
    <location>
        <position position="287"/>
    </location>
    <ligand>
        <name>K(+)</name>
        <dbReference type="ChEBI" id="CHEBI:29103"/>
    </ligand>
</feature>
<feature type="binding site" evidence="12">
    <location>
        <position position="248"/>
    </location>
    <ligand>
        <name>K(+)</name>
        <dbReference type="ChEBI" id="CHEBI:29103"/>
    </ligand>
</feature>
<evidence type="ECO:0000259" key="13">
    <source>
        <dbReference type="Pfam" id="PF00294"/>
    </source>
</evidence>
<feature type="binding site" evidence="12">
    <location>
        <position position="254"/>
    </location>
    <ligand>
        <name>substrate</name>
    </ligand>
</feature>
<feature type="binding site" evidence="12">
    <location>
        <position position="293"/>
    </location>
    <ligand>
        <name>K(+)</name>
        <dbReference type="ChEBI" id="CHEBI:29103"/>
    </ligand>
</feature>
<dbReference type="InterPro" id="IPR029056">
    <property type="entry name" value="Ribokinase-like"/>
</dbReference>
<dbReference type="NCBIfam" id="TIGR02152">
    <property type="entry name" value="D_ribokin_bact"/>
    <property type="match status" value="1"/>
</dbReference>
<comment type="catalytic activity">
    <reaction evidence="12">
        <text>D-ribose + ATP = D-ribose 5-phosphate + ADP + H(+)</text>
        <dbReference type="Rhea" id="RHEA:13697"/>
        <dbReference type="ChEBI" id="CHEBI:15378"/>
        <dbReference type="ChEBI" id="CHEBI:30616"/>
        <dbReference type="ChEBI" id="CHEBI:47013"/>
        <dbReference type="ChEBI" id="CHEBI:78346"/>
        <dbReference type="ChEBI" id="CHEBI:456216"/>
        <dbReference type="EC" id="2.7.1.15"/>
    </reaction>
</comment>
<keyword evidence="10 12" id="KW-0630">Potassium</keyword>
<accession>A0ABV8PGD9</accession>
<dbReference type="HAMAP" id="MF_01987">
    <property type="entry name" value="Ribokinase"/>
    <property type="match status" value="1"/>
</dbReference>
<evidence type="ECO:0000256" key="6">
    <source>
        <dbReference type="ARBA" id="ARBA00022741"/>
    </source>
</evidence>
<evidence type="ECO:0000256" key="11">
    <source>
        <dbReference type="ARBA" id="ARBA00023277"/>
    </source>
</evidence>
<evidence type="ECO:0000256" key="8">
    <source>
        <dbReference type="ARBA" id="ARBA00022840"/>
    </source>
</evidence>
<dbReference type="PROSITE" id="PS00584">
    <property type="entry name" value="PFKB_KINASES_2"/>
    <property type="match status" value="1"/>
</dbReference>
<feature type="binding site" evidence="12">
    <location>
        <begin position="13"/>
        <end position="15"/>
    </location>
    <ligand>
        <name>substrate</name>
    </ligand>
</feature>
<evidence type="ECO:0000256" key="4">
    <source>
        <dbReference type="ARBA" id="ARBA00022679"/>
    </source>
</evidence>
<keyword evidence="5 12" id="KW-0479">Metal-binding</keyword>
<feature type="binding site" evidence="12">
    <location>
        <position position="289"/>
    </location>
    <ligand>
        <name>K(+)</name>
        <dbReference type="ChEBI" id="CHEBI:29103"/>
    </ligand>
</feature>
<comment type="function">
    <text evidence="12">Catalyzes the phosphorylation of ribose at O-5 in a reaction requiring ATP and magnesium. The resulting D-ribose-5-phosphate can then be used either for sythesis of nucleotides, histidine, and tryptophan, or as a component of the pentose phosphate pathway.</text>
</comment>
<reference evidence="15" key="1">
    <citation type="journal article" date="2019" name="Int. J. Syst. Evol. Microbiol.">
        <title>The Global Catalogue of Microorganisms (GCM) 10K type strain sequencing project: providing services to taxonomists for standard genome sequencing and annotation.</title>
        <authorList>
            <consortium name="The Broad Institute Genomics Platform"/>
            <consortium name="The Broad Institute Genome Sequencing Center for Infectious Disease"/>
            <person name="Wu L."/>
            <person name="Ma J."/>
        </authorList>
    </citation>
    <scope>NUCLEOTIDE SEQUENCE [LARGE SCALE GENOMIC DNA]</scope>
    <source>
        <strain evidence="15">CCM 8691</strain>
    </source>
</reference>
<feature type="binding site" evidence="12">
    <location>
        <begin position="41"/>
        <end position="45"/>
    </location>
    <ligand>
        <name>substrate</name>
    </ligand>
</feature>
<keyword evidence="6 12" id="KW-0547">Nucleotide-binding</keyword>
<dbReference type="SUPFAM" id="SSF53613">
    <property type="entry name" value="Ribokinase-like"/>
    <property type="match status" value="1"/>
</dbReference>
<dbReference type="RefSeq" id="WP_378987802.1">
    <property type="nucleotide sequence ID" value="NZ_JBHSBW010000015.1"/>
</dbReference>
<keyword evidence="12" id="KW-0963">Cytoplasm</keyword>
<comment type="caution">
    <text evidence="12">Lacks conserved residue(s) required for the propagation of feature annotation.</text>
</comment>
<evidence type="ECO:0000256" key="7">
    <source>
        <dbReference type="ARBA" id="ARBA00022777"/>
    </source>
</evidence>
<evidence type="ECO:0000313" key="14">
    <source>
        <dbReference type="EMBL" id="MFC4213062.1"/>
    </source>
</evidence>
<evidence type="ECO:0000313" key="15">
    <source>
        <dbReference type="Proteomes" id="UP001595789"/>
    </source>
</evidence>
<evidence type="ECO:0000256" key="5">
    <source>
        <dbReference type="ARBA" id="ARBA00022723"/>
    </source>
</evidence>
<comment type="cofactor">
    <cofactor evidence="12">
        <name>Mg(2+)</name>
        <dbReference type="ChEBI" id="CHEBI:18420"/>
    </cofactor>
    <text evidence="12">Requires a divalent cation, most likely magnesium in vivo, as an electrophilic catalyst to aid phosphoryl group transfer. It is the chelate of the metal and the nucleotide that is the actual substrate.</text>
</comment>